<name>Q11LT0_CHESB</name>
<dbReference type="InterPro" id="IPR012334">
    <property type="entry name" value="Pectin_lyas_fold"/>
</dbReference>
<dbReference type="eggNOG" id="ENOG5032BSM">
    <property type="taxonomic scope" value="Bacteria"/>
</dbReference>
<proteinExistence type="predicted"/>
<gene>
    <name evidence="1" type="ordered locus">Meso_0241</name>
</gene>
<dbReference type="EMBL" id="CP000390">
    <property type="protein sequence ID" value="ABG61645.1"/>
    <property type="molecule type" value="Genomic_DNA"/>
</dbReference>
<dbReference type="SUPFAM" id="SSF51126">
    <property type="entry name" value="Pectin lyase-like"/>
    <property type="match status" value="1"/>
</dbReference>
<sequence>MATIPIRDVPGSPVQPSGSELILIDNGIAMQKATINDAVTPKATEIADAKIAALNLGTAAQADTSDFATAAQGALADTAVQLGDLAAVATSGNYNDLSNLPTLGTAAAEDVSAFAPATKGIPDGGATGQVLAKASNANNDVNWVTAGSGISNIGVDPYMFGAIGDGVADDLVPLNDMFAYAAASGVPAWITAGTFACIAGSPVVPSNVTVYGIAGGTIVQKTLPNTNPLSNSDPGNGEFSGLHINRESHDVTIDGVRLRGPYGDITEGVGLGRIVVSNGGSGYTSAPTVVITGGGGVGATATANLTGNAVTSITVTNPGSGYTSRSTIVLTGGGGTGATAYATTIETRYRSIGIAISGRYDQYFYENPNYPGNPNAPLAAPCRNIFIRNCDIEGFGQSGILADHIVNFEAINNHIRRCGRDGIRTYGVVNPRIFGNDIDEIAPGFLGEGTYPNNNVYGIELTRIYHSTAGDGTLTDYPPSRDGIVIGNTIKNCWSWKSIGVHGSVNIGFYQNRCRDSYIGLGIDKGGFDLADGYAPPVDIKEDGNTFEITSAFPLTPRTGIFLTAHDGTANNIGRGNCLGSSTTIGYGRDGAEGAIYIGNQRDGKCIGPTLRNSLRAAIVLRETVDDFTVDNYTIEDVRQSTLGMCVAISVESSTVRANIGTGTITQSLAAVLTPYNFANAASGYGCHLETGTIFDGNVGLPSNAGALDGGTYVLAPRAWANVNVSGGVASLSSFKGVASVARQAQGVVRVVLERAMSVVNTYVVVAVPKGSGPYQATFNAIDSSTFDIYVKDNAGANQDIGFVCLVTGY</sequence>
<dbReference type="SMART" id="SM00710">
    <property type="entry name" value="PbH1"/>
    <property type="match status" value="6"/>
</dbReference>
<evidence type="ECO:0000313" key="1">
    <source>
        <dbReference type="EMBL" id="ABG61645.1"/>
    </source>
</evidence>
<dbReference type="HOGENOM" id="CLU_375918_0_0_5"/>
<protein>
    <recommendedName>
        <fullName evidence="2">Right handed beta helix domain-containing protein</fullName>
    </recommendedName>
</protein>
<evidence type="ECO:0008006" key="2">
    <source>
        <dbReference type="Google" id="ProtNLM"/>
    </source>
</evidence>
<dbReference type="InterPro" id="IPR011050">
    <property type="entry name" value="Pectin_lyase_fold/virulence"/>
</dbReference>
<dbReference type="KEGG" id="mes:Meso_0241"/>
<dbReference type="InterPro" id="IPR006626">
    <property type="entry name" value="PbH1"/>
</dbReference>
<reference evidence="1" key="1">
    <citation type="submission" date="2006-06" db="EMBL/GenBank/DDBJ databases">
        <title>Complete sequence of chromosome of Chelativorans sp. BNC1.</title>
        <authorList>
            <consortium name="US DOE Joint Genome Institute"/>
            <person name="Copeland A."/>
            <person name="Lucas S."/>
            <person name="Lapidus A."/>
            <person name="Barry K."/>
            <person name="Detter J.C."/>
            <person name="Glavina del Rio T."/>
            <person name="Hammon N."/>
            <person name="Israni S."/>
            <person name="Dalin E."/>
            <person name="Tice H."/>
            <person name="Pitluck S."/>
            <person name="Chertkov O."/>
            <person name="Brettin T."/>
            <person name="Bruce D."/>
            <person name="Han C."/>
            <person name="Tapia R."/>
            <person name="Gilna P."/>
            <person name="Schmutz J."/>
            <person name="Larimer F."/>
            <person name="Land M."/>
            <person name="Hauser L."/>
            <person name="Kyrpides N."/>
            <person name="Mikhailova N."/>
            <person name="Richardson P."/>
        </authorList>
    </citation>
    <scope>NUCLEOTIDE SEQUENCE</scope>
    <source>
        <strain evidence="1">BNC1</strain>
    </source>
</reference>
<dbReference type="OrthoDB" id="5461292at2"/>
<dbReference type="Gene3D" id="2.160.20.10">
    <property type="entry name" value="Single-stranded right-handed beta-helix, Pectin lyase-like"/>
    <property type="match status" value="1"/>
</dbReference>
<accession>Q11LT0</accession>
<dbReference type="STRING" id="266779.Meso_0241"/>
<dbReference type="AlphaFoldDB" id="Q11LT0"/>
<organism evidence="1">
    <name type="scientific">Chelativorans sp. (strain BNC1)</name>
    <dbReference type="NCBI Taxonomy" id="266779"/>
    <lineage>
        <taxon>Bacteria</taxon>
        <taxon>Pseudomonadati</taxon>
        <taxon>Pseudomonadota</taxon>
        <taxon>Alphaproteobacteria</taxon>
        <taxon>Hyphomicrobiales</taxon>
        <taxon>Phyllobacteriaceae</taxon>
        <taxon>Chelativorans</taxon>
    </lineage>
</organism>